<keyword evidence="4 12" id="KW-0813">Transport</keyword>
<dbReference type="InterPro" id="IPR002379">
    <property type="entry name" value="ATPase_proteolipid_c-like_dom"/>
</dbReference>
<keyword evidence="5 12" id="KW-0926">Vacuole</keyword>
<keyword evidence="6" id="KW-0853">WD repeat</keyword>
<dbReference type="PANTHER" id="PTHR14107:SF16">
    <property type="entry name" value="AT02583P"/>
    <property type="match status" value="1"/>
</dbReference>
<evidence type="ECO:0000256" key="4">
    <source>
        <dbReference type="ARBA" id="ARBA00022448"/>
    </source>
</evidence>
<evidence type="ECO:0000256" key="2">
    <source>
        <dbReference type="ARBA" id="ARBA00004128"/>
    </source>
</evidence>
<dbReference type="CDD" id="cd18175">
    <property type="entry name" value="ATP-synt_Vo_c_ATP6C_rpt1"/>
    <property type="match status" value="1"/>
</dbReference>
<keyword evidence="8" id="KW-0677">Repeat</keyword>
<comment type="similarity">
    <text evidence="3 12">Belongs to the V-ATPase proteolipid subunit family.</text>
</comment>
<feature type="transmembrane region" description="Helical" evidence="12">
    <location>
        <begin position="115"/>
        <end position="137"/>
    </location>
</feature>
<evidence type="ECO:0000256" key="1">
    <source>
        <dbReference type="ARBA" id="ARBA00002481"/>
    </source>
</evidence>
<dbReference type="InterPro" id="IPR000245">
    <property type="entry name" value="ATPase_proteolipid_csu"/>
</dbReference>
<comment type="subcellular location">
    <subcellularLocation>
        <location evidence="2 12">Vacuole membrane</location>
        <topology evidence="2 12">Multi-pass membrane protein</topology>
    </subcellularLocation>
</comment>
<accession>A5BK87</accession>
<evidence type="ECO:0000256" key="12">
    <source>
        <dbReference type="RuleBase" id="RU363060"/>
    </source>
</evidence>
<keyword evidence="9 12" id="KW-1133">Transmembrane helix</keyword>
<comment type="caution">
    <text evidence="12">Lacks conserved residue(s) required for the propagation of feature annotation.</text>
</comment>
<dbReference type="NCBIfam" id="TIGR01100">
    <property type="entry name" value="V_ATP_synt_C"/>
    <property type="match status" value="1"/>
</dbReference>
<feature type="domain" description="V-ATPase proteolipid subunit C-like" evidence="13">
    <location>
        <begin position="122"/>
        <end position="178"/>
    </location>
</feature>
<dbReference type="GO" id="GO:0046961">
    <property type="term" value="F:proton-transporting ATPase activity, rotational mechanism"/>
    <property type="evidence" value="ECO:0007669"/>
    <property type="project" value="InterPro"/>
</dbReference>
<comment type="function">
    <text evidence="1 12">Proton-conducting pore forming subunit of the membrane integral V0 complex of vacuolar ATPase. V-ATPase is responsible for acidifying a variety of intracellular compartments in eukaryotic cells.</text>
</comment>
<sequence length="414" mass="44388">MMTLGGGRGIITLQAADRDRGDAAIRDCDGGTWTMAGCCDNVQDLLTSVNDLDKRIRMAYVGRPDAFVEEKRATCTLGEIRMGLTWMRMCATRHQGDVCHVLSGGGVLTDGITPFFGFLDVAVVFVFSCMGATYGTAKSGVGVASKVVMRSKLVMKSIIPVVMARVLGIYGLIIAIIISTDGAHIIPHIFLGDYLLGGGNGCRSISFVGGNEGSKSFTGTSRINSSGGLSNYNSMLTSNFDGKGTWLIFNLGDTIYINDFNSQDKDPIKAIHFSNSNPVCHAFDAKAKDGHDLLIGLNSRNVYSVSLRHQLQDFGKKLVGAQHYNKYGSVSTNYCTSIALIPQGYGVFVVAHSVGNLSMYEKAKDGTGSLLLHIHGPIRSFELLAAASGKILSKEAHPRAYERKIRGDFGKGAS</sequence>
<dbReference type="InterPro" id="IPR035921">
    <property type="entry name" value="F/V-ATP_Csub_sf"/>
</dbReference>
<feature type="transmembrane region" description="Helical" evidence="12">
    <location>
        <begin position="158"/>
        <end position="178"/>
    </location>
</feature>
<evidence type="ECO:0000256" key="6">
    <source>
        <dbReference type="ARBA" id="ARBA00022574"/>
    </source>
</evidence>
<dbReference type="InterPro" id="IPR011555">
    <property type="entry name" value="ATPase_proteolipid_su_C_euk"/>
</dbReference>
<dbReference type="Gene3D" id="1.20.120.610">
    <property type="entry name" value="lithium bound rotor ring of v- atpase"/>
    <property type="match status" value="1"/>
</dbReference>
<dbReference type="AlphaFoldDB" id="A5BK87"/>
<evidence type="ECO:0000313" key="14">
    <source>
        <dbReference type="EMBL" id="CAN68015.1"/>
    </source>
</evidence>
<comment type="subunit">
    <text evidence="12">V-ATPase is a heteromultimeric enzyme composed of a peripheral catalytic V1 complex attached to an integral membrane V0 proton pore complex.</text>
</comment>
<proteinExistence type="inferred from homology"/>
<evidence type="ECO:0000256" key="9">
    <source>
        <dbReference type="ARBA" id="ARBA00022989"/>
    </source>
</evidence>
<dbReference type="PRINTS" id="PR00122">
    <property type="entry name" value="VACATPASE"/>
</dbReference>
<name>A5BK87_VITVI</name>
<evidence type="ECO:0000256" key="8">
    <source>
        <dbReference type="ARBA" id="ARBA00022737"/>
    </source>
</evidence>
<organism evidence="14">
    <name type="scientific">Vitis vinifera</name>
    <name type="common">Grape</name>
    <dbReference type="NCBI Taxonomy" id="29760"/>
    <lineage>
        <taxon>Eukaryota</taxon>
        <taxon>Viridiplantae</taxon>
        <taxon>Streptophyta</taxon>
        <taxon>Embryophyta</taxon>
        <taxon>Tracheophyta</taxon>
        <taxon>Spermatophyta</taxon>
        <taxon>Magnoliopsida</taxon>
        <taxon>eudicotyledons</taxon>
        <taxon>Gunneridae</taxon>
        <taxon>Pentapetalae</taxon>
        <taxon>rosids</taxon>
        <taxon>Vitales</taxon>
        <taxon>Vitaceae</taxon>
        <taxon>Viteae</taxon>
        <taxon>Vitis</taxon>
    </lineage>
</organism>
<keyword evidence="11 12" id="KW-0472">Membrane</keyword>
<dbReference type="Pfam" id="PF00137">
    <property type="entry name" value="ATP-synt_C"/>
    <property type="match status" value="1"/>
</dbReference>
<protein>
    <recommendedName>
        <fullName evidence="12">V-type proton ATPase proteolipid subunit</fullName>
    </recommendedName>
</protein>
<evidence type="ECO:0000256" key="11">
    <source>
        <dbReference type="ARBA" id="ARBA00023136"/>
    </source>
</evidence>
<evidence type="ECO:0000256" key="10">
    <source>
        <dbReference type="ARBA" id="ARBA00023065"/>
    </source>
</evidence>
<keyword evidence="7 12" id="KW-0812">Transmembrane</keyword>
<evidence type="ECO:0000256" key="5">
    <source>
        <dbReference type="ARBA" id="ARBA00022554"/>
    </source>
</evidence>
<evidence type="ECO:0000256" key="7">
    <source>
        <dbReference type="ARBA" id="ARBA00022692"/>
    </source>
</evidence>
<evidence type="ECO:0000256" key="3">
    <source>
        <dbReference type="ARBA" id="ARBA00007296"/>
    </source>
</evidence>
<dbReference type="GO" id="GO:0033179">
    <property type="term" value="C:proton-transporting V-type ATPase, V0 domain"/>
    <property type="evidence" value="ECO:0007669"/>
    <property type="project" value="InterPro"/>
</dbReference>
<dbReference type="InterPro" id="IPR051362">
    <property type="entry name" value="WD_repeat_creC_regulators"/>
</dbReference>
<keyword evidence="12" id="KW-0375">Hydrogen ion transport</keyword>
<evidence type="ECO:0000259" key="13">
    <source>
        <dbReference type="Pfam" id="PF00137"/>
    </source>
</evidence>
<dbReference type="GO" id="GO:0005774">
    <property type="term" value="C:vacuolar membrane"/>
    <property type="evidence" value="ECO:0007669"/>
    <property type="project" value="UniProtKB-SubCell"/>
</dbReference>
<keyword evidence="10 12" id="KW-0406">Ion transport</keyword>
<reference evidence="14" key="1">
    <citation type="journal article" date="2007" name="PLoS ONE">
        <title>The first genome sequence of an elite grapevine cultivar (Pinot noir Vitis vinifera L.): coping with a highly heterozygous genome.</title>
        <authorList>
            <person name="Velasco R."/>
            <person name="Zharkikh A."/>
            <person name="Troggio M."/>
            <person name="Cartwright D.A."/>
            <person name="Cestaro A."/>
            <person name="Pruss D."/>
            <person name="Pindo M."/>
            <person name="FitzGerald L.M."/>
            <person name="Vezzulli S."/>
            <person name="Reid J."/>
            <person name="Malacarne G."/>
            <person name="Iliev D."/>
            <person name="Coppola G."/>
            <person name="Wardell B."/>
            <person name="Micheletti D."/>
            <person name="Macalma T."/>
            <person name="Facci M."/>
            <person name="Mitchell J.T."/>
            <person name="Perazzolli M."/>
            <person name="Eldredge G."/>
            <person name="Gatto P."/>
            <person name="Oyzerski R."/>
            <person name="Moretto M."/>
            <person name="Gutin N."/>
            <person name="Stefanini M."/>
            <person name="Chen Y."/>
            <person name="Segala C."/>
            <person name="Davenport C."/>
            <person name="Dematte L."/>
            <person name="Mraz A."/>
            <person name="Battilana J."/>
            <person name="Stormo K."/>
            <person name="Costa F."/>
            <person name="Tao Q."/>
            <person name="Si-Ammour A."/>
            <person name="Harkins T."/>
            <person name="Lackey A."/>
            <person name="Perbost C."/>
            <person name="Taillon B."/>
            <person name="Stella A."/>
            <person name="Solovyev V."/>
            <person name="Fawcett J.A."/>
            <person name="Sterck L."/>
            <person name="Vandepoele K."/>
            <person name="Grando S.M."/>
            <person name="Toppo S."/>
            <person name="Moser C."/>
            <person name="Lanchbury J."/>
            <person name="Bogden R."/>
            <person name="Skolnick M."/>
            <person name="Sgaramella V."/>
            <person name="Bhatnagar S.K."/>
            <person name="Fontana P."/>
            <person name="Gutin A."/>
            <person name="Van de Peer Y."/>
            <person name="Salamini F."/>
            <person name="Viola R."/>
        </authorList>
    </citation>
    <scope>NUCLEOTIDE SEQUENCE</scope>
</reference>
<dbReference type="PANTHER" id="PTHR14107">
    <property type="entry name" value="WD REPEAT PROTEIN"/>
    <property type="match status" value="1"/>
</dbReference>
<gene>
    <name evidence="14" type="ORF">VITISV_025149</name>
</gene>
<dbReference type="EMBL" id="AM462388">
    <property type="protein sequence ID" value="CAN68015.1"/>
    <property type="molecule type" value="Genomic_DNA"/>
</dbReference>